<dbReference type="EMBL" id="JBBXMP010000335">
    <property type="protein sequence ID" value="KAL0058296.1"/>
    <property type="molecule type" value="Genomic_DNA"/>
</dbReference>
<proteinExistence type="predicted"/>
<name>A0ABR2Z9F2_9AGAR</name>
<keyword evidence="2" id="KW-1185">Reference proteome</keyword>
<evidence type="ECO:0000313" key="2">
    <source>
        <dbReference type="Proteomes" id="UP001437256"/>
    </source>
</evidence>
<gene>
    <name evidence="1" type="ORF">AAF712_015030</name>
</gene>
<evidence type="ECO:0000313" key="1">
    <source>
        <dbReference type="EMBL" id="KAL0058296.1"/>
    </source>
</evidence>
<organism evidence="1 2">
    <name type="scientific">Marasmius tenuissimus</name>
    <dbReference type="NCBI Taxonomy" id="585030"/>
    <lineage>
        <taxon>Eukaryota</taxon>
        <taxon>Fungi</taxon>
        <taxon>Dikarya</taxon>
        <taxon>Basidiomycota</taxon>
        <taxon>Agaricomycotina</taxon>
        <taxon>Agaricomycetes</taxon>
        <taxon>Agaricomycetidae</taxon>
        <taxon>Agaricales</taxon>
        <taxon>Marasmiineae</taxon>
        <taxon>Marasmiaceae</taxon>
        <taxon>Marasmius</taxon>
    </lineage>
</organism>
<dbReference type="Proteomes" id="UP001437256">
    <property type="component" value="Unassembled WGS sequence"/>
</dbReference>
<sequence length="172" mass="19728">MAALLKNMNWVQRHRPLPQNNLCENCHSKPKFTENGYQHPYCSRSCARNGSGEQPMACILDGCQNTGKRDSSYYCSKEHAKEAVRKGNVPACEGCKVYPQYQSVFCIECIRDTDIHPAVPLKELNSNDTTFKQVRDEFRSAWKSKGDPVPMVEKIYEIPVPRQAKARQKKFR</sequence>
<comment type="caution">
    <text evidence="1">The sequence shown here is derived from an EMBL/GenBank/DDBJ whole genome shotgun (WGS) entry which is preliminary data.</text>
</comment>
<protein>
    <submittedName>
        <fullName evidence="1">Uncharacterized protein</fullName>
    </submittedName>
</protein>
<reference evidence="1 2" key="1">
    <citation type="submission" date="2024-05" db="EMBL/GenBank/DDBJ databases">
        <title>A draft genome resource for the thread blight pathogen Marasmius tenuissimus strain MS-2.</title>
        <authorList>
            <person name="Yulfo-Soto G.E."/>
            <person name="Baruah I.K."/>
            <person name="Amoako-Attah I."/>
            <person name="Bukari Y."/>
            <person name="Meinhardt L.W."/>
            <person name="Bailey B.A."/>
            <person name="Cohen S.P."/>
        </authorList>
    </citation>
    <scope>NUCLEOTIDE SEQUENCE [LARGE SCALE GENOMIC DNA]</scope>
    <source>
        <strain evidence="1 2">MS-2</strain>
    </source>
</reference>
<accession>A0ABR2Z9F2</accession>